<comment type="subcellular location">
    <subcellularLocation>
        <location evidence="1">Cell membrane</location>
        <topology evidence="1">Multi-pass membrane protein</topology>
    </subcellularLocation>
</comment>
<evidence type="ECO:0000256" key="3">
    <source>
        <dbReference type="ARBA" id="ARBA00022692"/>
    </source>
</evidence>
<dbReference type="CDD" id="cd13128">
    <property type="entry name" value="MATE_Wzx_like"/>
    <property type="match status" value="1"/>
</dbReference>
<feature type="transmembrane region" description="Helical" evidence="6">
    <location>
        <begin position="254"/>
        <end position="276"/>
    </location>
</feature>
<dbReference type="PANTHER" id="PTHR30250">
    <property type="entry name" value="PST FAMILY PREDICTED COLANIC ACID TRANSPORTER"/>
    <property type="match status" value="1"/>
</dbReference>
<feature type="transmembrane region" description="Helical" evidence="6">
    <location>
        <begin position="116"/>
        <end position="136"/>
    </location>
</feature>
<keyword evidence="5 6" id="KW-0472">Membrane</keyword>
<dbReference type="Proteomes" id="UP000178953">
    <property type="component" value="Unassembled WGS sequence"/>
</dbReference>
<protein>
    <submittedName>
        <fullName evidence="7">Flippase</fullName>
    </submittedName>
</protein>
<evidence type="ECO:0000313" key="8">
    <source>
        <dbReference type="Proteomes" id="UP000178953"/>
    </source>
</evidence>
<evidence type="ECO:0000256" key="4">
    <source>
        <dbReference type="ARBA" id="ARBA00022989"/>
    </source>
</evidence>
<name>A0A1E8QB74_9MYCO</name>
<comment type="caution">
    <text evidence="7">The sequence shown here is derived from an EMBL/GenBank/DDBJ whole genome shotgun (WGS) entry which is preliminary data.</text>
</comment>
<feature type="transmembrane region" description="Helical" evidence="6">
    <location>
        <begin position="218"/>
        <end position="234"/>
    </location>
</feature>
<keyword evidence="4 6" id="KW-1133">Transmembrane helix</keyword>
<evidence type="ECO:0000313" key="7">
    <source>
        <dbReference type="EMBL" id="OFJ55605.1"/>
    </source>
</evidence>
<evidence type="ECO:0000256" key="6">
    <source>
        <dbReference type="SAM" id="Phobius"/>
    </source>
</evidence>
<dbReference type="Pfam" id="PF01943">
    <property type="entry name" value="Polysacc_synt"/>
    <property type="match status" value="1"/>
</dbReference>
<keyword evidence="2" id="KW-1003">Cell membrane</keyword>
<feature type="transmembrane region" description="Helical" evidence="6">
    <location>
        <begin position="333"/>
        <end position="354"/>
    </location>
</feature>
<feature type="transmembrane region" description="Helical" evidence="6">
    <location>
        <begin position="174"/>
        <end position="197"/>
    </location>
</feature>
<evidence type="ECO:0000256" key="2">
    <source>
        <dbReference type="ARBA" id="ARBA00022475"/>
    </source>
</evidence>
<keyword evidence="8" id="KW-1185">Reference proteome</keyword>
<dbReference type="EMBL" id="MCHX01000002">
    <property type="protein sequence ID" value="OFJ55605.1"/>
    <property type="molecule type" value="Genomic_DNA"/>
</dbReference>
<evidence type="ECO:0000256" key="5">
    <source>
        <dbReference type="ARBA" id="ARBA00023136"/>
    </source>
</evidence>
<proteinExistence type="predicted"/>
<feature type="transmembrane region" description="Helical" evidence="6">
    <location>
        <begin position="91"/>
        <end position="110"/>
    </location>
</feature>
<dbReference type="GO" id="GO:0005886">
    <property type="term" value="C:plasma membrane"/>
    <property type="evidence" value="ECO:0007669"/>
    <property type="project" value="UniProtKB-SubCell"/>
</dbReference>
<dbReference type="InterPro" id="IPR050833">
    <property type="entry name" value="Poly_Biosynth_Transport"/>
</dbReference>
<feature type="transmembrane region" description="Helical" evidence="6">
    <location>
        <begin position="386"/>
        <end position="408"/>
    </location>
</feature>
<accession>A0A1E8QB74</accession>
<feature type="transmembrane region" description="Helical" evidence="6">
    <location>
        <begin position="361"/>
        <end position="380"/>
    </location>
</feature>
<feature type="transmembrane region" description="Helical" evidence="6">
    <location>
        <begin position="148"/>
        <end position="168"/>
    </location>
</feature>
<feature type="transmembrane region" description="Helical" evidence="6">
    <location>
        <begin position="12"/>
        <end position="35"/>
    </location>
</feature>
<feature type="transmembrane region" description="Helical" evidence="6">
    <location>
        <begin position="420"/>
        <end position="438"/>
    </location>
</feature>
<reference evidence="7 8" key="1">
    <citation type="submission" date="2016-09" db="EMBL/GenBank/DDBJ databases">
        <title>genome sequence of Mycobacterium sp. 739 SCH.</title>
        <authorList>
            <person name="Greninger A.L."/>
            <person name="Qin X."/>
            <person name="Jerome K."/>
            <person name="Vora S."/>
            <person name="Quinn K."/>
        </authorList>
    </citation>
    <scope>NUCLEOTIDE SEQUENCE [LARGE SCALE GENOMIC DNA]</scope>
    <source>
        <strain evidence="7 8">SCH</strain>
    </source>
</reference>
<gene>
    <name evidence="7" type="ORF">BEL07_01515</name>
</gene>
<dbReference type="OrthoDB" id="3742809at2"/>
<dbReference type="PANTHER" id="PTHR30250:SF11">
    <property type="entry name" value="O-ANTIGEN TRANSPORTER-RELATED"/>
    <property type="match status" value="1"/>
</dbReference>
<keyword evidence="3 6" id="KW-0812">Transmembrane</keyword>
<feature type="transmembrane region" description="Helical" evidence="6">
    <location>
        <begin position="444"/>
        <end position="461"/>
    </location>
</feature>
<feature type="transmembrane region" description="Helical" evidence="6">
    <location>
        <begin position="47"/>
        <end position="70"/>
    </location>
</feature>
<organism evidence="7 8">
    <name type="scientific">Mycolicibacterium grossiae</name>
    <dbReference type="NCBI Taxonomy" id="1552759"/>
    <lineage>
        <taxon>Bacteria</taxon>
        <taxon>Bacillati</taxon>
        <taxon>Actinomycetota</taxon>
        <taxon>Actinomycetes</taxon>
        <taxon>Mycobacteriales</taxon>
        <taxon>Mycobacteriaceae</taxon>
        <taxon>Mycolicibacterium</taxon>
    </lineage>
</organism>
<dbReference type="AlphaFoldDB" id="A0A1E8QB74"/>
<evidence type="ECO:0000256" key="1">
    <source>
        <dbReference type="ARBA" id="ARBA00004651"/>
    </source>
</evidence>
<sequence length="486" mass="51244">MSRNSSKRIMAAAFGQQLVFRVVGMLVNVVTITATTRYLGPAEYGELTTAVVFVALWTSLTELGIGSVIVRRVASGSGSLERLVRINAGMSLTYSLPLFLVSAATGAVVYRHDGDVVTMIVIVSSGLLATTISSCFQPVFIATVRFKAVAAADFTSRVAALGITLVLVHQQADLVWFAVVQLAPPLAVLAIQSVAASRIVHCRPIFNRRESWALLRESLPQTAVLIIGVLYWRIDGVILSLMSSPAEVGVYGLAYSLAFTISVLPGFLGTSTLSAMTRLHAEDAGRFGSFTAGTVELMMFFGLPIAVVGAFCASDIVGGMSSTEFVSRGGPTLALLLIAACIGFLTGVLGQALFAAHDQVFLLKLNVVTLIVNIGLNVILAPRHGAIGAGVAMLVTEVIGLVVAVWRLRVTTTYRTPLKFAARLLVPIAATSTVVVGLEAANVMLALSCAVVAYLGLNLLIGPVTKDRLQSLWSDTGKQPGQVARP</sequence>
<dbReference type="InterPro" id="IPR002797">
    <property type="entry name" value="Polysacc_synth"/>
</dbReference>
<feature type="transmembrane region" description="Helical" evidence="6">
    <location>
        <begin position="297"/>
        <end position="321"/>
    </location>
</feature>